<sequence>MELKRQRRRETVRLRADFRRQQFPTAKTNCEKRRVLSNPTRLNTFSPWKTKGGARFISLVIGAVKLPPAEKKS</sequence>
<name>A0A8T3AQ16_DENNO</name>
<dbReference type="EMBL" id="JAGYWB010000015">
    <property type="protein sequence ID" value="KAI0498247.1"/>
    <property type="molecule type" value="Genomic_DNA"/>
</dbReference>
<comment type="caution">
    <text evidence="1">The sequence shown here is derived from an EMBL/GenBank/DDBJ whole genome shotgun (WGS) entry which is preliminary data.</text>
</comment>
<organism evidence="1 2">
    <name type="scientific">Dendrobium nobile</name>
    <name type="common">Orchid</name>
    <dbReference type="NCBI Taxonomy" id="94219"/>
    <lineage>
        <taxon>Eukaryota</taxon>
        <taxon>Viridiplantae</taxon>
        <taxon>Streptophyta</taxon>
        <taxon>Embryophyta</taxon>
        <taxon>Tracheophyta</taxon>
        <taxon>Spermatophyta</taxon>
        <taxon>Magnoliopsida</taxon>
        <taxon>Liliopsida</taxon>
        <taxon>Asparagales</taxon>
        <taxon>Orchidaceae</taxon>
        <taxon>Epidendroideae</taxon>
        <taxon>Malaxideae</taxon>
        <taxon>Dendrobiinae</taxon>
        <taxon>Dendrobium</taxon>
    </lineage>
</organism>
<gene>
    <name evidence="1" type="ORF">KFK09_021488</name>
</gene>
<protein>
    <submittedName>
        <fullName evidence="1">Uncharacterized protein</fullName>
    </submittedName>
</protein>
<dbReference type="Proteomes" id="UP000829196">
    <property type="component" value="Unassembled WGS sequence"/>
</dbReference>
<reference evidence="1" key="1">
    <citation type="journal article" date="2022" name="Front. Genet.">
        <title>Chromosome-Scale Assembly of the Dendrobium nobile Genome Provides Insights Into the Molecular Mechanism of the Biosynthesis of the Medicinal Active Ingredient of Dendrobium.</title>
        <authorList>
            <person name="Xu Q."/>
            <person name="Niu S.-C."/>
            <person name="Li K.-L."/>
            <person name="Zheng P.-J."/>
            <person name="Zhang X.-J."/>
            <person name="Jia Y."/>
            <person name="Liu Y."/>
            <person name="Niu Y.-X."/>
            <person name="Yu L.-H."/>
            <person name="Chen D.-F."/>
            <person name="Zhang G.-Q."/>
        </authorList>
    </citation>
    <scope>NUCLEOTIDE SEQUENCE</scope>
    <source>
        <tissue evidence="1">Leaf</tissue>
    </source>
</reference>
<evidence type="ECO:0000313" key="2">
    <source>
        <dbReference type="Proteomes" id="UP000829196"/>
    </source>
</evidence>
<proteinExistence type="predicted"/>
<evidence type="ECO:0000313" key="1">
    <source>
        <dbReference type="EMBL" id="KAI0498247.1"/>
    </source>
</evidence>
<accession>A0A8T3AQ16</accession>
<keyword evidence="2" id="KW-1185">Reference proteome</keyword>
<dbReference type="AlphaFoldDB" id="A0A8T3AQ16"/>